<dbReference type="Pfam" id="PF13193">
    <property type="entry name" value="AMP-binding_C"/>
    <property type="match status" value="1"/>
</dbReference>
<dbReference type="PANTHER" id="PTHR44845">
    <property type="entry name" value="CARRIER DOMAIN-CONTAINING PROTEIN"/>
    <property type="match status" value="1"/>
</dbReference>
<evidence type="ECO:0000256" key="2">
    <source>
        <dbReference type="ARBA" id="ARBA00022450"/>
    </source>
</evidence>
<dbReference type="Gene3D" id="3.40.50.980">
    <property type="match status" value="2"/>
</dbReference>
<dbReference type="Gene3D" id="3.30.300.30">
    <property type="match status" value="1"/>
</dbReference>
<dbReference type="InterPro" id="IPR010080">
    <property type="entry name" value="Thioester_reductase-like_dom"/>
</dbReference>
<evidence type="ECO:0000256" key="3">
    <source>
        <dbReference type="ARBA" id="ARBA00022553"/>
    </source>
</evidence>
<reference evidence="5 6" key="1">
    <citation type="submission" date="2022-05" db="EMBL/GenBank/DDBJ databases">
        <title>Genome Sequencing of Bee-Associated Microbes.</title>
        <authorList>
            <person name="Dunlap C."/>
        </authorList>
    </citation>
    <scope>NUCLEOTIDE SEQUENCE [LARGE SCALE GENOMIC DNA]</scope>
    <source>
        <strain evidence="5 6">CBP-1093</strain>
    </source>
</reference>
<name>A0ABT4F1B6_9BACI</name>
<dbReference type="PROSITE" id="PS50075">
    <property type="entry name" value="CARRIER"/>
    <property type="match status" value="1"/>
</dbReference>
<dbReference type="PROSITE" id="PS00455">
    <property type="entry name" value="AMP_BINDING"/>
    <property type="match status" value="1"/>
</dbReference>
<protein>
    <submittedName>
        <fullName evidence="5">Amino acid adenylation domain-containing protein</fullName>
    </submittedName>
</protein>
<dbReference type="InterPro" id="IPR006162">
    <property type="entry name" value="Ppantetheine_attach_site"/>
</dbReference>
<comment type="caution">
    <text evidence="5">The sequence shown here is derived from an EMBL/GenBank/DDBJ whole genome shotgun (WGS) entry which is preliminary data.</text>
</comment>
<keyword evidence="6" id="KW-1185">Reference proteome</keyword>
<dbReference type="InterPro" id="IPR020459">
    <property type="entry name" value="AMP-binding"/>
</dbReference>
<dbReference type="InterPro" id="IPR009081">
    <property type="entry name" value="PP-bd_ACP"/>
</dbReference>
<dbReference type="RefSeq" id="WP_242059617.1">
    <property type="nucleotide sequence ID" value="NZ_JAMDMH010000012.1"/>
</dbReference>
<dbReference type="InterPro" id="IPR025110">
    <property type="entry name" value="AMP-bd_C"/>
</dbReference>
<dbReference type="InterPro" id="IPR013120">
    <property type="entry name" value="FAR_NAD-bd"/>
</dbReference>
<gene>
    <name evidence="5" type="ORF">M5W27_07730</name>
</gene>
<comment type="similarity">
    <text evidence="1">Belongs to the ATP-dependent AMP-binding enzyme family.</text>
</comment>
<dbReference type="PRINTS" id="PR00154">
    <property type="entry name" value="AMPBINDING"/>
</dbReference>
<dbReference type="EMBL" id="JAMDMH010000012">
    <property type="protein sequence ID" value="MCY9575730.1"/>
    <property type="molecule type" value="Genomic_DNA"/>
</dbReference>
<evidence type="ECO:0000313" key="5">
    <source>
        <dbReference type="EMBL" id="MCY9575730.1"/>
    </source>
</evidence>
<accession>A0ABT4F1B6</accession>
<dbReference type="InterPro" id="IPR036291">
    <property type="entry name" value="NAD(P)-bd_dom_sf"/>
</dbReference>
<dbReference type="CDD" id="cd12117">
    <property type="entry name" value="A_NRPS_Srf_like"/>
    <property type="match status" value="1"/>
</dbReference>
<dbReference type="InterPro" id="IPR045851">
    <property type="entry name" value="AMP-bd_C_sf"/>
</dbReference>
<dbReference type="PANTHER" id="PTHR44845:SF6">
    <property type="entry name" value="BETA-ALANINE-ACTIVATING ENZYME"/>
    <property type="match status" value="1"/>
</dbReference>
<proteinExistence type="inferred from homology"/>
<dbReference type="SUPFAM" id="SSF47336">
    <property type="entry name" value="ACP-like"/>
    <property type="match status" value="1"/>
</dbReference>
<evidence type="ECO:0000313" key="6">
    <source>
        <dbReference type="Proteomes" id="UP001527057"/>
    </source>
</evidence>
<organism evidence="5 6">
    <name type="scientific">Bacillus xiamenensis</name>
    <dbReference type="NCBI Taxonomy" id="1178537"/>
    <lineage>
        <taxon>Bacteria</taxon>
        <taxon>Bacillati</taxon>
        <taxon>Bacillota</taxon>
        <taxon>Bacilli</taxon>
        <taxon>Bacillales</taxon>
        <taxon>Bacillaceae</taxon>
        <taxon>Bacillus</taxon>
    </lineage>
</organism>
<dbReference type="NCBIfam" id="TIGR01746">
    <property type="entry name" value="Thioester-redct"/>
    <property type="match status" value="1"/>
</dbReference>
<evidence type="ECO:0000256" key="1">
    <source>
        <dbReference type="ARBA" id="ARBA00006432"/>
    </source>
</evidence>
<dbReference type="Pfam" id="PF00550">
    <property type="entry name" value="PP-binding"/>
    <property type="match status" value="1"/>
</dbReference>
<dbReference type="InterPro" id="IPR010071">
    <property type="entry name" value="AA_adenyl_dom"/>
</dbReference>
<dbReference type="CDD" id="cd05235">
    <property type="entry name" value="SDR_e1"/>
    <property type="match status" value="1"/>
</dbReference>
<evidence type="ECO:0000259" key="4">
    <source>
        <dbReference type="PROSITE" id="PS50075"/>
    </source>
</evidence>
<dbReference type="SUPFAM" id="SSF51735">
    <property type="entry name" value="NAD(P)-binding Rossmann-fold domains"/>
    <property type="match status" value="1"/>
</dbReference>
<dbReference type="InterPro" id="IPR036736">
    <property type="entry name" value="ACP-like_sf"/>
</dbReference>
<dbReference type="Pfam" id="PF00501">
    <property type="entry name" value="AMP-binding"/>
    <property type="match status" value="1"/>
</dbReference>
<dbReference type="SUPFAM" id="SSF56801">
    <property type="entry name" value="Acetyl-CoA synthetase-like"/>
    <property type="match status" value="1"/>
</dbReference>
<dbReference type="Gene3D" id="1.10.1200.10">
    <property type="entry name" value="ACP-like"/>
    <property type="match status" value="1"/>
</dbReference>
<dbReference type="Gene3D" id="2.30.38.10">
    <property type="entry name" value="Luciferase, Domain 3"/>
    <property type="match status" value="1"/>
</dbReference>
<sequence>MMNTQHLCDIVRHHATHTPHHTALACIHQNMTYAELEEQSNQLAHYLISMGVTKACHIGLALERSPQLIVSILAITKIGAVYVPIDMQYPSERIQFMMEDAELSFLLTTSHVTTSPASLPIPTIYLDKEKRHILTQPSSNPAIDIKPSDPAYIMYTSGTTGKPKGVVITHRCIMHVTHQPSFLPVDSSDTLALLSTISFDSSTFEIWCALLNGATLAIPHSGKLTPELVSQTIKDFNVSILFLTTGLFNLMMESHLNELKSVKYIVSGGDVMSPHVVSQALKNIPNTTIINGYGPTENTIFTTTFQLPNTWDDQVSIPIGRPVAGTIIDITNEQGESVPQGQIGELITSGNGLALGYWRRENLTKERFIERDGRTYYKTGDLVREQPDGLIEYIGRMDDQVKMRGFRIELSEIEHVLIQHPSIKSCLVTASEVTPGDKRLIAYIIPSNKKTWDLTTIQSYAKQTFPDFMRPAHYVLLTDFPMTTNGKVDRTALPKHHFERPNLQTEYVAPTNRIEETLCEIWTDLLKVEPIGTNDHFFDLGGNSILAAKTLMRMQETLHVELPASTLYEYPTIKQMNCMLQEQTPKTKQQLKSEGFLNEKIQPKQPFQSSSFQQNAVLLTGATGFLGAYLIKELVQMNPSIQIYCVVRARDKQHALQRIQVNMEKYHLWNDHYLKQLKPIVGYLDKPQLGLSTEEFQQLAQTIDAIYHNGAKVNYVQPYHMHKDTNVTGTENIIKLACTEQVKPVHFLSTIAIFGPAGYLDGTAVLFEDTPIDAYLPIVEKDIGYSQSKWVAEKIMWEAKKRGVPITVLRPGFIMGDSQTGVHNTEDYMARLIKGCIQLKAYGELPNQRKEFVPVDFVSKAITTICKDPANFGKAYHLVPPQEESMELGEFFQKITDKIGYPLEKKAYDDWVEALIKVSSQHASNALTPFLPMLTEKVERNKTVWELYENMAHFDSTNTQTVLQAHGIIYPQMDDQLIKRYFKYMEDIGFLEKIDSNTALRQ</sequence>
<keyword evidence="3" id="KW-0597">Phosphoprotein</keyword>
<dbReference type="Pfam" id="PF07993">
    <property type="entry name" value="NAD_binding_4"/>
    <property type="match status" value="1"/>
</dbReference>
<dbReference type="Gene3D" id="3.40.50.720">
    <property type="entry name" value="NAD(P)-binding Rossmann-like Domain"/>
    <property type="match status" value="1"/>
</dbReference>
<dbReference type="Proteomes" id="UP001527057">
    <property type="component" value="Unassembled WGS sequence"/>
</dbReference>
<dbReference type="InterPro" id="IPR020845">
    <property type="entry name" value="AMP-binding_CS"/>
</dbReference>
<dbReference type="PROSITE" id="PS00012">
    <property type="entry name" value="PHOSPHOPANTETHEINE"/>
    <property type="match status" value="1"/>
</dbReference>
<dbReference type="InterPro" id="IPR000873">
    <property type="entry name" value="AMP-dep_synth/lig_dom"/>
</dbReference>
<keyword evidence="2" id="KW-0596">Phosphopantetheine</keyword>
<feature type="domain" description="Carrier" evidence="4">
    <location>
        <begin position="509"/>
        <end position="584"/>
    </location>
</feature>
<dbReference type="NCBIfam" id="TIGR01733">
    <property type="entry name" value="AA-adenyl-dom"/>
    <property type="match status" value="1"/>
</dbReference>